<evidence type="ECO:0000256" key="7">
    <source>
        <dbReference type="ARBA" id="ARBA00022630"/>
    </source>
</evidence>
<dbReference type="GO" id="GO:0071555">
    <property type="term" value="P:cell wall organization"/>
    <property type="evidence" value="ECO:0007669"/>
    <property type="project" value="UniProtKB-KW"/>
</dbReference>
<evidence type="ECO:0000256" key="3">
    <source>
        <dbReference type="ARBA" id="ARBA00004496"/>
    </source>
</evidence>
<dbReference type="PANTHER" id="PTHR21071">
    <property type="entry name" value="UDP-N-ACETYLENOLPYRUVOYLGLUCOSAMINE REDUCTASE"/>
    <property type="match status" value="1"/>
</dbReference>
<dbReference type="PANTHER" id="PTHR21071:SF4">
    <property type="entry name" value="UDP-N-ACETYLENOLPYRUVOYLGLUCOSAMINE REDUCTASE"/>
    <property type="match status" value="1"/>
</dbReference>
<evidence type="ECO:0000256" key="5">
    <source>
        <dbReference type="ARBA" id="ARBA00022490"/>
    </source>
</evidence>
<feature type="active site" evidence="16">
    <location>
        <position position="314"/>
    </location>
</feature>
<feature type="active site" evidence="16">
    <location>
        <position position="170"/>
    </location>
</feature>
<keyword evidence="9 16" id="KW-0521">NADP</keyword>
<comment type="function">
    <text evidence="2 16">Cell wall formation.</text>
</comment>
<comment type="pathway">
    <text evidence="4 16">Cell wall biogenesis; peptidoglycan biosynthesis.</text>
</comment>
<keyword evidence="14 16" id="KW-0961">Cell wall biogenesis/degradation</keyword>
<dbReference type="InterPro" id="IPR003170">
    <property type="entry name" value="MurB"/>
</dbReference>
<evidence type="ECO:0000256" key="13">
    <source>
        <dbReference type="ARBA" id="ARBA00023306"/>
    </source>
</evidence>
<evidence type="ECO:0000313" key="18">
    <source>
        <dbReference type="EMBL" id="PJA46404.1"/>
    </source>
</evidence>
<dbReference type="Pfam" id="PF01565">
    <property type="entry name" value="FAD_binding_4"/>
    <property type="match status" value="1"/>
</dbReference>
<dbReference type="InterPro" id="IPR036635">
    <property type="entry name" value="MurB_C_sf"/>
</dbReference>
<evidence type="ECO:0000256" key="16">
    <source>
        <dbReference type="HAMAP-Rule" id="MF_00037"/>
    </source>
</evidence>
<dbReference type="EMBL" id="PFWU01000001">
    <property type="protein sequence ID" value="PJA46404.1"/>
    <property type="molecule type" value="Genomic_DNA"/>
</dbReference>
<evidence type="ECO:0000256" key="12">
    <source>
        <dbReference type="ARBA" id="ARBA00023002"/>
    </source>
</evidence>
<evidence type="ECO:0000256" key="14">
    <source>
        <dbReference type="ARBA" id="ARBA00023316"/>
    </source>
</evidence>
<evidence type="ECO:0000256" key="1">
    <source>
        <dbReference type="ARBA" id="ARBA00001974"/>
    </source>
</evidence>
<evidence type="ECO:0000259" key="17">
    <source>
        <dbReference type="PROSITE" id="PS51387"/>
    </source>
</evidence>
<feature type="domain" description="FAD-binding PCMH-type" evidence="17">
    <location>
        <begin position="28"/>
        <end position="191"/>
    </location>
</feature>
<keyword evidence="6 16" id="KW-0132">Cell division</keyword>
<dbReference type="GO" id="GO:0071949">
    <property type="term" value="F:FAD binding"/>
    <property type="evidence" value="ECO:0007669"/>
    <property type="project" value="InterPro"/>
</dbReference>
<dbReference type="UniPathway" id="UPA00219"/>
<dbReference type="GO" id="GO:0005829">
    <property type="term" value="C:cytosol"/>
    <property type="evidence" value="ECO:0007669"/>
    <property type="project" value="TreeGrafter"/>
</dbReference>
<evidence type="ECO:0000256" key="11">
    <source>
        <dbReference type="ARBA" id="ARBA00022984"/>
    </source>
</evidence>
<keyword evidence="11 16" id="KW-0573">Peptidoglycan synthesis</keyword>
<proteinExistence type="inferred from homology"/>
<evidence type="ECO:0000256" key="15">
    <source>
        <dbReference type="ARBA" id="ARBA00048914"/>
    </source>
</evidence>
<evidence type="ECO:0000313" key="19">
    <source>
        <dbReference type="Proteomes" id="UP000229385"/>
    </source>
</evidence>
<evidence type="ECO:0000256" key="8">
    <source>
        <dbReference type="ARBA" id="ARBA00022827"/>
    </source>
</evidence>
<dbReference type="GO" id="GO:0008762">
    <property type="term" value="F:UDP-N-acetylmuramate dehydrogenase activity"/>
    <property type="evidence" value="ECO:0007669"/>
    <property type="project" value="UniProtKB-UniRule"/>
</dbReference>
<name>A0A2M7XEW3_9BACT</name>
<keyword evidence="13 16" id="KW-0131">Cell cycle</keyword>
<keyword evidence="10 16" id="KW-0133">Cell shape</keyword>
<sequence>MSLTEQLQEIFGSRFKEQEPMAKHTNFRIGGPATWFVEVRTIEELQHAITAARDAGVGFFVFGGGSNMLVSDQGYDGLMIKIGMRSYEIQGNRVRAEAGVLSSALARATANRGLKGLEWAISLPGTIGGAVRGNAGCHGGEVKDNLVQVEVLRGGKIVELTNEELGFAYRESAIKHSDDIVLAATFELQETEADELKSQLDHYLMERKRSQPFDAGSAGCMFKNYDIKDDEELQRISEKVDLPLEMSKSRRLSAGWLIDQLDLKGKQIGGAKISEVHGNFLVNPGEATADHVVQLIAFVKTRARDEYGILLEEEVKLVGF</sequence>
<dbReference type="NCBIfam" id="NF010480">
    <property type="entry name" value="PRK13905.1"/>
    <property type="match status" value="1"/>
</dbReference>
<dbReference type="SUPFAM" id="SSF56176">
    <property type="entry name" value="FAD-binding/transporter-associated domain-like"/>
    <property type="match status" value="1"/>
</dbReference>
<dbReference type="GO" id="GO:0009252">
    <property type="term" value="P:peptidoglycan biosynthetic process"/>
    <property type="evidence" value="ECO:0007669"/>
    <property type="project" value="UniProtKB-UniRule"/>
</dbReference>
<dbReference type="NCBIfam" id="TIGR00179">
    <property type="entry name" value="murB"/>
    <property type="match status" value="1"/>
</dbReference>
<feature type="active site" description="Proton donor" evidence="16">
    <location>
        <position position="220"/>
    </location>
</feature>
<dbReference type="InterPro" id="IPR011601">
    <property type="entry name" value="MurB_C"/>
</dbReference>
<dbReference type="GO" id="GO:0008360">
    <property type="term" value="P:regulation of cell shape"/>
    <property type="evidence" value="ECO:0007669"/>
    <property type="project" value="UniProtKB-KW"/>
</dbReference>
<dbReference type="SUPFAM" id="SSF56194">
    <property type="entry name" value="Uridine diphospho-N-Acetylenolpyruvylglucosamine reductase, MurB, C-terminal domain"/>
    <property type="match status" value="1"/>
</dbReference>
<protein>
    <recommendedName>
        <fullName evidence="16">UDP-N-acetylenolpyruvoylglucosamine reductase</fullName>
        <ecNumber evidence="16">1.3.1.98</ecNumber>
    </recommendedName>
    <alternativeName>
        <fullName evidence="16">UDP-N-acetylmuramate dehydrogenase</fullName>
    </alternativeName>
</protein>
<keyword evidence="7 16" id="KW-0285">Flavoprotein</keyword>
<dbReference type="Pfam" id="PF02873">
    <property type="entry name" value="MurB_C"/>
    <property type="match status" value="1"/>
</dbReference>
<comment type="caution">
    <text evidence="18">The sequence shown here is derived from an EMBL/GenBank/DDBJ whole genome shotgun (WGS) entry which is preliminary data.</text>
</comment>
<dbReference type="InterPro" id="IPR016166">
    <property type="entry name" value="FAD-bd_PCMH"/>
</dbReference>
<gene>
    <name evidence="16" type="primary">murB</name>
    <name evidence="18" type="ORF">CO174_00110</name>
</gene>
<keyword evidence="8 16" id="KW-0274">FAD</keyword>
<dbReference type="PROSITE" id="PS51387">
    <property type="entry name" value="FAD_PCMH"/>
    <property type="match status" value="1"/>
</dbReference>
<dbReference type="AlphaFoldDB" id="A0A2M7XEW3"/>
<dbReference type="Gene3D" id="3.30.43.10">
    <property type="entry name" value="Uridine Diphospho-n-acetylenolpyruvylglucosamine Reductase, domain 2"/>
    <property type="match status" value="1"/>
</dbReference>
<keyword evidence="5 16" id="KW-0963">Cytoplasm</keyword>
<organism evidence="18 19">
    <name type="scientific">Candidatus Uhrbacteria bacterium CG_4_9_14_3_um_filter_50_9</name>
    <dbReference type="NCBI Taxonomy" id="1975035"/>
    <lineage>
        <taxon>Bacteria</taxon>
        <taxon>Candidatus Uhriibacteriota</taxon>
    </lineage>
</organism>
<dbReference type="EC" id="1.3.1.98" evidence="16"/>
<evidence type="ECO:0000256" key="4">
    <source>
        <dbReference type="ARBA" id="ARBA00004752"/>
    </source>
</evidence>
<dbReference type="InterPro" id="IPR016169">
    <property type="entry name" value="FAD-bd_PCMH_sub2"/>
</dbReference>
<dbReference type="InterPro" id="IPR036318">
    <property type="entry name" value="FAD-bd_PCMH-like_sf"/>
</dbReference>
<evidence type="ECO:0000256" key="2">
    <source>
        <dbReference type="ARBA" id="ARBA00003921"/>
    </source>
</evidence>
<accession>A0A2M7XEW3</accession>
<evidence type="ECO:0000256" key="10">
    <source>
        <dbReference type="ARBA" id="ARBA00022960"/>
    </source>
</evidence>
<dbReference type="Gene3D" id="3.90.78.10">
    <property type="entry name" value="UDP-N-acetylenolpyruvoylglucosamine reductase, C-terminal domain"/>
    <property type="match status" value="1"/>
</dbReference>
<evidence type="ECO:0000256" key="6">
    <source>
        <dbReference type="ARBA" id="ARBA00022618"/>
    </source>
</evidence>
<comment type="catalytic activity">
    <reaction evidence="15 16">
        <text>UDP-N-acetyl-alpha-D-muramate + NADP(+) = UDP-N-acetyl-3-O-(1-carboxyvinyl)-alpha-D-glucosamine + NADPH + H(+)</text>
        <dbReference type="Rhea" id="RHEA:12248"/>
        <dbReference type="ChEBI" id="CHEBI:15378"/>
        <dbReference type="ChEBI" id="CHEBI:57783"/>
        <dbReference type="ChEBI" id="CHEBI:58349"/>
        <dbReference type="ChEBI" id="CHEBI:68483"/>
        <dbReference type="ChEBI" id="CHEBI:70757"/>
        <dbReference type="EC" id="1.3.1.98"/>
    </reaction>
</comment>
<reference evidence="19" key="1">
    <citation type="submission" date="2017-09" db="EMBL/GenBank/DDBJ databases">
        <title>Depth-based differentiation of microbial function through sediment-hosted aquifers and enrichment of novel symbionts in the deep terrestrial subsurface.</title>
        <authorList>
            <person name="Probst A.J."/>
            <person name="Ladd B."/>
            <person name="Jarett J.K."/>
            <person name="Geller-Mcgrath D.E."/>
            <person name="Sieber C.M.K."/>
            <person name="Emerson J.B."/>
            <person name="Anantharaman K."/>
            <person name="Thomas B.C."/>
            <person name="Malmstrom R."/>
            <person name="Stieglmeier M."/>
            <person name="Klingl A."/>
            <person name="Woyke T."/>
            <person name="Ryan C.M."/>
            <person name="Banfield J.F."/>
        </authorList>
    </citation>
    <scope>NUCLEOTIDE SEQUENCE [LARGE SCALE GENOMIC DNA]</scope>
</reference>
<comment type="subcellular location">
    <subcellularLocation>
        <location evidence="3 16">Cytoplasm</location>
    </subcellularLocation>
</comment>
<dbReference type="HAMAP" id="MF_00037">
    <property type="entry name" value="MurB"/>
    <property type="match status" value="1"/>
</dbReference>
<evidence type="ECO:0000256" key="9">
    <source>
        <dbReference type="ARBA" id="ARBA00022857"/>
    </source>
</evidence>
<dbReference type="GO" id="GO:0051301">
    <property type="term" value="P:cell division"/>
    <property type="evidence" value="ECO:0007669"/>
    <property type="project" value="UniProtKB-KW"/>
</dbReference>
<keyword evidence="12 16" id="KW-0560">Oxidoreductase</keyword>
<dbReference type="Proteomes" id="UP000229385">
    <property type="component" value="Unassembled WGS sequence"/>
</dbReference>
<comment type="similarity">
    <text evidence="16">Belongs to the MurB family.</text>
</comment>
<comment type="cofactor">
    <cofactor evidence="1 16">
        <name>FAD</name>
        <dbReference type="ChEBI" id="CHEBI:57692"/>
    </cofactor>
</comment>
<dbReference type="InterPro" id="IPR016167">
    <property type="entry name" value="FAD-bd_PCMH_sub1"/>
</dbReference>
<dbReference type="InterPro" id="IPR006094">
    <property type="entry name" value="Oxid_FAD_bind_N"/>
</dbReference>
<dbReference type="Gene3D" id="3.30.465.10">
    <property type="match status" value="1"/>
</dbReference>